<proteinExistence type="predicted"/>
<feature type="region of interest" description="Disordered" evidence="1">
    <location>
        <begin position="92"/>
        <end position="126"/>
    </location>
</feature>
<dbReference type="AlphaFoldDB" id="A0AAE0KEA0"/>
<dbReference type="Proteomes" id="UP001285441">
    <property type="component" value="Unassembled WGS sequence"/>
</dbReference>
<keyword evidence="3" id="KW-1185">Reference proteome</keyword>
<dbReference type="EMBL" id="JAULSW010000007">
    <property type="protein sequence ID" value="KAK3374931.1"/>
    <property type="molecule type" value="Genomic_DNA"/>
</dbReference>
<feature type="compositionally biased region" description="Basic and acidic residues" evidence="1">
    <location>
        <begin position="303"/>
        <end position="322"/>
    </location>
</feature>
<organism evidence="2 3">
    <name type="scientific">Podospora didyma</name>
    <dbReference type="NCBI Taxonomy" id="330526"/>
    <lineage>
        <taxon>Eukaryota</taxon>
        <taxon>Fungi</taxon>
        <taxon>Dikarya</taxon>
        <taxon>Ascomycota</taxon>
        <taxon>Pezizomycotina</taxon>
        <taxon>Sordariomycetes</taxon>
        <taxon>Sordariomycetidae</taxon>
        <taxon>Sordariales</taxon>
        <taxon>Podosporaceae</taxon>
        <taxon>Podospora</taxon>
    </lineage>
</organism>
<sequence length="482" mass="53197">MAPMMLSRPMTQPQVQREERLVGNEPEPRKSDDSQRSTASIFRSKNLRLFKKTNGKDVKSNLTENTKRCWICFASNRRGPCNPLSRSHHFPWHDSGNTHSAASNQSAASTEPDPPAGDTTALPRFHNGQRVFGTMNIIPSVRGRLNLRGGSLRRVEVSEEDREVFNMVSSDETEEAVPVLAMPSAFASEEERRSPFQGFQDLFKGDLSLSQVCHTTGDVLGTLSADPVIHVTPVSQPPAITSTACKMIFHTTRRLSIKSSSKAQGQAIFISGDGTYKQILTSPTLSNPSGLVESLTDASSLDKAKGSEACKKPKTHGGETDNRFNTLPVRGKVSKWHRRSPNCFSRVVMTTLKHLELELKMQRIMTEIAEYKLEMRGEQLKEAALGFRALQETHGTTFATPSSNEKTPSPDVAYASPTVEDDSSSSSGSVKENYEESTTSLVDSNQRSLRDELLDMDETFDSSILSLGTEEILGSIMRAFDF</sequence>
<feature type="compositionally biased region" description="Polar residues" evidence="1">
    <location>
        <begin position="396"/>
        <end position="407"/>
    </location>
</feature>
<evidence type="ECO:0000256" key="1">
    <source>
        <dbReference type="SAM" id="MobiDB-lite"/>
    </source>
</evidence>
<evidence type="ECO:0000313" key="2">
    <source>
        <dbReference type="EMBL" id="KAK3374931.1"/>
    </source>
</evidence>
<feature type="region of interest" description="Disordered" evidence="1">
    <location>
        <begin position="396"/>
        <end position="445"/>
    </location>
</feature>
<name>A0AAE0KEA0_9PEZI</name>
<accession>A0AAE0KEA0</accession>
<feature type="region of interest" description="Disordered" evidence="1">
    <location>
        <begin position="1"/>
        <end position="40"/>
    </location>
</feature>
<feature type="compositionally biased region" description="Basic and acidic residues" evidence="1">
    <location>
        <begin position="16"/>
        <end position="35"/>
    </location>
</feature>
<protein>
    <submittedName>
        <fullName evidence="2">Uncharacterized protein</fullName>
    </submittedName>
</protein>
<feature type="compositionally biased region" description="Polar residues" evidence="1">
    <location>
        <begin position="95"/>
        <end position="109"/>
    </location>
</feature>
<reference evidence="2" key="1">
    <citation type="journal article" date="2023" name="Mol. Phylogenet. Evol.">
        <title>Genome-scale phylogeny and comparative genomics of the fungal order Sordariales.</title>
        <authorList>
            <person name="Hensen N."/>
            <person name="Bonometti L."/>
            <person name="Westerberg I."/>
            <person name="Brannstrom I.O."/>
            <person name="Guillou S."/>
            <person name="Cros-Aarteil S."/>
            <person name="Calhoun S."/>
            <person name="Haridas S."/>
            <person name="Kuo A."/>
            <person name="Mondo S."/>
            <person name="Pangilinan J."/>
            <person name="Riley R."/>
            <person name="LaButti K."/>
            <person name="Andreopoulos B."/>
            <person name="Lipzen A."/>
            <person name="Chen C."/>
            <person name="Yan M."/>
            <person name="Daum C."/>
            <person name="Ng V."/>
            <person name="Clum A."/>
            <person name="Steindorff A."/>
            <person name="Ohm R.A."/>
            <person name="Martin F."/>
            <person name="Silar P."/>
            <person name="Natvig D.O."/>
            <person name="Lalanne C."/>
            <person name="Gautier V."/>
            <person name="Ament-Velasquez S.L."/>
            <person name="Kruys A."/>
            <person name="Hutchinson M.I."/>
            <person name="Powell A.J."/>
            <person name="Barry K."/>
            <person name="Miller A.N."/>
            <person name="Grigoriev I.V."/>
            <person name="Debuchy R."/>
            <person name="Gladieux P."/>
            <person name="Hiltunen Thoren M."/>
            <person name="Johannesson H."/>
        </authorList>
    </citation>
    <scope>NUCLEOTIDE SEQUENCE</scope>
    <source>
        <strain evidence="2">CBS 232.78</strain>
    </source>
</reference>
<gene>
    <name evidence="2" type="ORF">B0H63DRAFT_562917</name>
</gene>
<feature type="compositionally biased region" description="Polar residues" evidence="1">
    <location>
        <begin position="436"/>
        <end position="445"/>
    </location>
</feature>
<feature type="region of interest" description="Disordered" evidence="1">
    <location>
        <begin position="303"/>
        <end position="326"/>
    </location>
</feature>
<reference evidence="2" key="2">
    <citation type="submission" date="2023-06" db="EMBL/GenBank/DDBJ databases">
        <authorList>
            <consortium name="Lawrence Berkeley National Laboratory"/>
            <person name="Haridas S."/>
            <person name="Hensen N."/>
            <person name="Bonometti L."/>
            <person name="Westerberg I."/>
            <person name="Brannstrom I.O."/>
            <person name="Guillou S."/>
            <person name="Cros-Aarteil S."/>
            <person name="Calhoun S."/>
            <person name="Kuo A."/>
            <person name="Mondo S."/>
            <person name="Pangilinan J."/>
            <person name="Riley R."/>
            <person name="LaButti K."/>
            <person name="Andreopoulos B."/>
            <person name="Lipzen A."/>
            <person name="Chen C."/>
            <person name="Yanf M."/>
            <person name="Daum C."/>
            <person name="Ng V."/>
            <person name="Clum A."/>
            <person name="Steindorff A."/>
            <person name="Ohm R."/>
            <person name="Martin F."/>
            <person name="Silar P."/>
            <person name="Natvig D."/>
            <person name="Lalanne C."/>
            <person name="Gautier V."/>
            <person name="Ament-velasquez S.L."/>
            <person name="Kruys A."/>
            <person name="Hutchinson M.I."/>
            <person name="Powell A.J."/>
            <person name="Barry K."/>
            <person name="Miller A.N."/>
            <person name="Grigoriev I.V."/>
            <person name="Debuchy R."/>
            <person name="Gladieux P."/>
            <person name="Thoren M.H."/>
            <person name="Johannesson H."/>
        </authorList>
    </citation>
    <scope>NUCLEOTIDE SEQUENCE</scope>
    <source>
        <strain evidence="2">CBS 232.78</strain>
    </source>
</reference>
<evidence type="ECO:0000313" key="3">
    <source>
        <dbReference type="Proteomes" id="UP001285441"/>
    </source>
</evidence>
<comment type="caution">
    <text evidence="2">The sequence shown here is derived from an EMBL/GenBank/DDBJ whole genome shotgun (WGS) entry which is preliminary data.</text>
</comment>